<evidence type="ECO:0000256" key="5">
    <source>
        <dbReference type="ARBA" id="ARBA00023235"/>
    </source>
</evidence>
<dbReference type="Proteomes" id="UP001620645">
    <property type="component" value="Unassembled WGS sequence"/>
</dbReference>
<dbReference type="PANTHER" id="PTHR11954">
    <property type="entry name" value="D-DOPACHROME DECARBOXYLASE"/>
    <property type="match status" value="1"/>
</dbReference>
<gene>
    <name evidence="13" type="ORF">niasHS_003480</name>
</gene>
<evidence type="ECO:0000256" key="3">
    <source>
        <dbReference type="ARBA" id="ARBA00022514"/>
    </source>
</evidence>
<reference evidence="13 14" key="1">
    <citation type="submission" date="2024-10" db="EMBL/GenBank/DDBJ databases">
        <authorList>
            <person name="Kim D."/>
        </authorList>
    </citation>
    <scope>NUCLEOTIDE SEQUENCE [LARGE SCALE GENOMIC DNA]</scope>
    <source>
        <strain evidence="13">Taebaek</strain>
    </source>
</reference>
<sequence length="121" mass="13465">MPFINLWTNLPELKLDNEFRRTFLATVANSMQKPVESTALIVQSGPNCCQIGSDPAKPAMILQIKSIGRVSAEENVIHCKNISEFVQSRLGIPPDRVMIHFQSLEKHEVGKGGTTVEKMCQ</sequence>
<evidence type="ECO:0000256" key="6">
    <source>
        <dbReference type="ARBA" id="ARBA00036735"/>
    </source>
</evidence>
<accession>A0ABD2KGP6</accession>
<dbReference type="EMBL" id="JBICCN010000026">
    <property type="protein sequence ID" value="KAL3102071.1"/>
    <property type="molecule type" value="Genomic_DNA"/>
</dbReference>
<dbReference type="GO" id="GO:0004167">
    <property type="term" value="F:dopachrome isomerase activity"/>
    <property type="evidence" value="ECO:0007669"/>
    <property type="project" value="UniProtKB-EC"/>
</dbReference>
<evidence type="ECO:0000256" key="7">
    <source>
        <dbReference type="ARBA" id="ARBA00036823"/>
    </source>
</evidence>
<evidence type="ECO:0000256" key="10">
    <source>
        <dbReference type="ARBA" id="ARBA00041631"/>
    </source>
</evidence>
<evidence type="ECO:0000256" key="9">
    <source>
        <dbReference type="ARBA" id="ARBA00039086"/>
    </source>
</evidence>
<dbReference type="InterPro" id="IPR001398">
    <property type="entry name" value="Macrophage_inhib_fac"/>
</dbReference>
<evidence type="ECO:0000256" key="11">
    <source>
        <dbReference type="ARBA" id="ARBA00041912"/>
    </source>
</evidence>
<evidence type="ECO:0000256" key="2">
    <source>
        <dbReference type="ARBA" id="ARBA00005851"/>
    </source>
</evidence>
<dbReference type="EC" id="5.3.3.12" evidence="8"/>
<keyword evidence="3" id="KW-0202">Cytokine</keyword>
<keyword evidence="5" id="KW-0413">Isomerase</keyword>
<protein>
    <recommendedName>
        <fullName evidence="12">L-dopachrome isomerase</fullName>
        <ecNumber evidence="9">5.3.2.1</ecNumber>
        <ecNumber evidence="8">5.3.3.12</ecNumber>
    </recommendedName>
    <alternativeName>
        <fullName evidence="10">L-dopachrome tautomerase</fullName>
    </alternativeName>
    <alternativeName>
        <fullName evidence="11">Phenylpyruvate tautomerase</fullName>
    </alternativeName>
</protein>
<dbReference type="GO" id="GO:0005125">
    <property type="term" value="F:cytokine activity"/>
    <property type="evidence" value="ECO:0007669"/>
    <property type="project" value="UniProtKB-KW"/>
</dbReference>
<name>A0ABD2KGP6_HETSC</name>
<comment type="similarity">
    <text evidence="2">Belongs to the MIF family.</text>
</comment>
<comment type="subcellular location">
    <subcellularLocation>
        <location evidence="1">Secreted</location>
    </subcellularLocation>
</comment>
<comment type="catalytic activity">
    <reaction evidence="6">
        <text>3-phenylpyruvate = enol-phenylpyruvate</text>
        <dbReference type="Rhea" id="RHEA:17097"/>
        <dbReference type="ChEBI" id="CHEBI:16815"/>
        <dbReference type="ChEBI" id="CHEBI:18005"/>
        <dbReference type="EC" id="5.3.2.1"/>
    </reaction>
</comment>
<dbReference type="AlphaFoldDB" id="A0ABD2KGP6"/>
<dbReference type="EC" id="5.3.2.1" evidence="9"/>
<organism evidence="13 14">
    <name type="scientific">Heterodera schachtii</name>
    <name type="common">Sugarbeet cyst nematode worm</name>
    <name type="synonym">Tylenchus schachtii</name>
    <dbReference type="NCBI Taxonomy" id="97005"/>
    <lineage>
        <taxon>Eukaryota</taxon>
        <taxon>Metazoa</taxon>
        <taxon>Ecdysozoa</taxon>
        <taxon>Nematoda</taxon>
        <taxon>Chromadorea</taxon>
        <taxon>Rhabditida</taxon>
        <taxon>Tylenchina</taxon>
        <taxon>Tylenchomorpha</taxon>
        <taxon>Tylenchoidea</taxon>
        <taxon>Heteroderidae</taxon>
        <taxon>Heteroderinae</taxon>
        <taxon>Heterodera</taxon>
    </lineage>
</organism>
<dbReference type="InterPro" id="IPR014347">
    <property type="entry name" value="Tautomerase/MIF_sf"/>
</dbReference>
<evidence type="ECO:0000256" key="12">
    <source>
        <dbReference type="ARBA" id="ARBA00042730"/>
    </source>
</evidence>
<proteinExistence type="inferred from homology"/>
<dbReference type="GO" id="GO:0050178">
    <property type="term" value="F:phenylpyruvate tautomerase activity"/>
    <property type="evidence" value="ECO:0007669"/>
    <property type="project" value="UniProtKB-EC"/>
</dbReference>
<keyword evidence="14" id="KW-1185">Reference proteome</keyword>
<evidence type="ECO:0000256" key="1">
    <source>
        <dbReference type="ARBA" id="ARBA00004613"/>
    </source>
</evidence>
<dbReference type="Gene3D" id="3.30.429.10">
    <property type="entry name" value="Macrophage Migration Inhibitory Factor"/>
    <property type="match status" value="1"/>
</dbReference>
<evidence type="ECO:0000313" key="13">
    <source>
        <dbReference type="EMBL" id="KAL3102071.1"/>
    </source>
</evidence>
<dbReference type="Pfam" id="PF01187">
    <property type="entry name" value="MIF"/>
    <property type="match status" value="1"/>
</dbReference>
<keyword evidence="4" id="KW-0964">Secreted</keyword>
<dbReference type="PANTHER" id="PTHR11954:SF6">
    <property type="entry name" value="MACROPHAGE MIGRATION INHIBITORY FACTOR"/>
    <property type="match status" value="1"/>
</dbReference>
<comment type="catalytic activity">
    <reaction evidence="7">
        <text>L-dopachrome = 5,6-dihydroxyindole-2-carboxylate</text>
        <dbReference type="Rhea" id="RHEA:13041"/>
        <dbReference type="ChEBI" id="CHEBI:16875"/>
        <dbReference type="ChEBI" id="CHEBI:57509"/>
        <dbReference type="EC" id="5.3.3.12"/>
    </reaction>
</comment>
<dbReference type="GO" id="GO:0005615">
    <property type="term" value="C:extracellular space"/>
    <property type="evidence" value="ECO:0007669"/>
    <property type="project" value="UniProtKB-KW"/>
</dbReference>
<comment type="caution">
    <text evidence="13">The sequence shown here is derived from an EMBL/GenBank/DDBJ whole genome shotgun (WGS) entry which is preliminary data.</text>
</comment>
<evidence type="ECO:0000256" key="4">
    <source>
        <dbReference type="ARBA" id="ARBA00022525"/>
    </source>
</evidence>
<evidence type="ECO:0000256" key="8">
    <source>
        <dbReference type="ARBA" id="ARBA00038932"/>
    </source>
</evidence>
<evidence type="ECO:0000313" key="14">
    <source>
        <dbReference type="Proteomes" id="UP001620645"/>
    </source>
</evidence>
<dbReference type="SUPFAM" id="SSF55331">
    <property type="entry name" value="Tautomerase/MIF"/>
    <property type="match status" value="1"/>
</dbReference>